<evidence type="ECO:0000313" key="2">
    <source>
        <dbReference type="EMBL" id="KRX23940.1"/>
    </source>
</evidence>
<dbReference type="AlphaFoldDB" id="A0A0V0SB72"/>
<protein>
    <submittedName>
        <fullName evidence="2">Uncharacterized protein</fullName>
    </submittedName>
</protein>
<accession>A0A0V0SB72</accession>
<comment type="caution">
    <text evidence="2">The sequence shown here is derived from an EMBL/GenBank/DDBJ whole genome shotgun (WGS) entry which is preliminary data.</text>
</comment>
<reference evidence="2 3" key="1">
    <citation type="submission" date="2015-01" db="EMBL/GenBank/DDBJ databases">
        <title>Evolution of Trichinella species and genotypes.</title>
        <authorList>
            <person name="Korhonen P.K."/>
            <person name="Edoardo P."/>
            <person name="Giuseppe L.R."/>
            <person name="Gasser R.B."/>
        </authorList>
    </citation>
    <scope>NUCLEOTIDE SEQUENCE [LARGE SCALE GENOMIC DNA]</scope>
    <source>
        <strain evidence="2">ISS37</strain>
    </source>
</reference>
<dbReference type="Proteomes" id="UP000054630">
    <property type="component" value="Unassembled WGS sequence"/>
</dbReference>
<dbReference type="OrthoDB" id="10468650at2759"/>
<organism evidence="2 3">
    <name type="scientific">Trichinella nelsoni</name>
    <dbReference type="NCBI Taxonomy" id="6336"/>
    <lineage>
        <taxon>Eukaryota</taxon>
        <taxon>Metazoa</taxon>
        <taxon>Ecdysozoa</taxon>
        <taxon>Nematoda</taxon>
        <taxon>Enoplea</taxon>
        <taxon>Dorylaimia</taxon>
        <taxon>Trichinellida</taxon>
        <taxon>Trichinellidae</taxon>
        <taxon>Trichinella</taxon>
    </lineage>
</organism>
<feature type="region of interest" description="Disordered" evidence="1">
    <location>
        <begin position="28"/>
        <end position="51"/>
    </location>
</feature>
<gene>
    <name evidence="2" type="ORF">T07_12438</name>
</gene>
<feature type="compositionally biased region" description="Basic and acidic residues" evidence="1">
    <location>
        <begin position="40"/>
        <end position="51"/>
    </location>
</feature>
<evidence type="ECO:0000313" key="3">
    <source>
        <dbReference type="Proteomes" id="UP000054630"/>
    </source>
</evidence>
<name>A0A0V0SB72_9BILA</name>
<dbReference type="EMBL" id="JYDL01000021">
    <property type="protein sequence ID" value="KRX23940.1"/>
    <property type="molecule type" value="Genomic_DNA"/>
</dbReference>
<proteinExistence type="predicted"/>
<keyword evidence="3" id="KW-1185">Reference proteome</keyword>
<evidence type="ECO:0000256" key="1">
    <source>
        <dbReference type="SAM" id="MobiDB-lite"/>
    </source>
</evidence>
<sequence length="75" mass="8163">MARVLSIASLSTLTDLAAFIYYDGRFPSTHPGPASVGPIKDQRPGRRSHEENRVYPVQNYDILSVMLALVAGCDG</sequence>